<dbReference type="EnsemblMetazoa" id="SMAR014122-RA">
    <property type="protein sequence ID" value="SMAR014122-PA"/>
    <property type="gene ID" value="SMAR014122"/>
</dbReference>
<reference evidence="2" key="2">
    <citation type="submission" date="2015-02" db="UniProtKB">
        <authorList>
            <consortium name="EnsemblMetazoa"/>
        </authorList>
    </citation>
    <scope>IDENTIFICATION</scope>
</reference>
<keyword evidence="1" id="KW-1133">Transmembrane helix</keyword>
<keyword evidence="3" id="KW-1185">Reference proteome</keyword>
<keyword evidence="1" id="KW-0472">Membrane</keyword>
<dbReference type="Proteomes" id="UP000014500">
    <property type="component" value="Unassembled WGS sequence"/>
</dbReference>
<evidence type="ECO:0000256" key="1">
    <source>
        <dbReference type="SAM" id="Phobius"/>
    </source>
</evidence>
<sequence length="168" mass="19359">MTGYIPEWTHLGHHNVLAETVVETVKMLHLKTNIYWVDNYIQPIPSSHDICGISRFYQFDKCCTLNHTLVKYTILMNTMSFIEDFWEANELAFILFAIVLVILALFCLCGVCSILAFCFIGLEKCFSNPGRRPNRCGINVFRGYRNCRRNTSQDVVVPVVLNIQENDN</sequence>
<dbReference type="AlphaFoldDB" id="T1JJU2"/>
<feature type="transmembrane region" description="Helical" evidence="1">
    <location>
        <begin position="91"/>
        <end position="122"/>
    </location>
</feature>
<evidence type="ECO:0000313" key="2">
    <source>
        <dbReference type="EnsemblMetazoa" id="SMAR014122-PA"/>
    </source>
</evidence>
<reference evidence="3" key="1">
    <citation type="submission" date="2011-05" db="EMBL/GenBank/DDBJ databases">
        <authorList>
            <person name="Richards S.R."/>
            <person name="Qu J."/>
            <person name="Jiang H."/>
            <person name="Jhangiani S.N."/>
            <person name="Agravi P."/>
            <person name="Goodspeed R."/>
            <person name="Gross S."/>
            <person name="Mandapat C."/>
            <person name="Jackson L."/>
            <person name="Mathew T."/>
            <person name="Pu L."/>
            <person name="Thornton R."/>
            <person name="Saada N."/>
            <person name="Wilczek-Boney K.B."/>
            <person name="Lee S."/>
            <person name="Kovar C."/>
            <person name="Wu Y."/>
            <person name="Scherer S.E."/>
            <person name="Worley K.C."/>
            <person name="Muzny D.M."/>
            <person name="Gibbs R."/>
        </authorList>
    </citation>
    <scope>NUCLEOTIDE SEQUENCE</scope>
    <source>
        <strain evidence="3">Brora</strain>
    </source>
</reference>
<evidence type="ECO:0000313" key="3">
    <source>
        <dbReference type="Proteomes" id="UP000014500"/>
    </source>
</evidence>
<organism evidence="2 3">
    <name type="scientific">Strigamia maritima</name>
    <name type="common">European centipede</name>
    <name type="synonym">Geophilus maritimus</name>
    <dbReference type="NCBI Taxonomy" id="126957"/>
    <lineage>
        <taxon>Eukaryota</taxon>
        <taxon>Metazoa</taxon>
        <taxon>Ecdysozoa</taxon>
        <taxon>Arthropoda</taxon>
        <taxon>Myriapoda</taxon>
        <taxon>Chilopoda</taxon>
        <taxon>Pleurostigmophora</taxon>
        <taxon>Geophilomorpha</taxon>
        <taxon>Linotaeniidae</taxon>
        <taxon>Strigamia</taxon>
    </lineage>
</organism>
<keyword evidence="1" id="KW-0812">Transmembrane</keyword>
<dbReference type="HOGENOM" id="CLU_1590586_0_0_1"/>
<name>T1JJU2_STRMM</name>
<dbReference type="EMBL" id="JH432147">
    <property type="status" value="NOT_ANNOTATED_CDS"/>
    <property type="molecule type" value="Genomic_DNA"/>
</dbReference>
<accession>T1JJU2</accession>
<protein>
    <submittedName>
        <fullName evidence="2">Uncharacterized protein</fullName>
    </submittedName>
</protein>
<proteinExistence type="predicted"/>